<protein>
    <submittedName>
        <fullName evidence="1">Uncharacterized protein</fullName>
    </submittedName>
</protein>
<sequence length="124" mass="14287">MLLLENMESYNKQFLFLLPPVKNNLIINSIFTRIIYSPPMIAFNGLYLSIPFSDYTQPTILQKLNEIENDILSVYTCSSSKKKNLHIKQLILYKSAHITDKIVLKISGIWESETAFGLAYKLIL</sequence>
<proteinExistence type="predicted"/>
<evidence type="ECO:0000313" key="1">
    <source>
        <dbReference type="EMBL" id="QHS88167.1"/>
    </source>
</evidence>
<dbReference type="EMBL" id="MN739094">
    <property type="protein sequence ID" value="QHS88167.1"/>
    <property type="molecule type" value="Genomic_DNA"/>
</dbReference>
<name>A0A6C0B7G7_9ZZZZ</name>
<accession>A0A6C0B7G7</accession>
<organism evidence="1">
    <name type="scientific">viral metagenome</name>
    <dbReference type="NCBI Taxonomy" id="1070528"/>
    <lineage>
        <taxon>unclassified sequences</taxon>
        <taxon>metagenomes</taxon>
        <taxon>organismal metagenomes</taxon>
    </lineage>
</organism>
<dbReference type="AlphaFoldDB" id="A0A6C0B7G7"/>
<reference evidence="1" key="1">
    <citation type="journal article" date="2020" name="Nature">
        <title>Giant virus diversity and host interactions through global metagenomics.</title>
        <authorList>
            <person name="Schulz F."/>
            <person name="Roux S."/>
            <person name="Paez-Espino D."/>
            <person name="Jungbluth S."/>
            <person name="Walsh D.A."/>
            <person name="Denef V.J."/>
            <person name="McMahon K.D."/>
            <person name="Konstantinidis K.T."/>
            <person name="Eloe-Fadrosh E.A."/>
            <person name="Kyrpides N.C."/>
            <person name="Woyke T."/>
        </authorList>
    </citation>
    <scope>NUCLEOTIDE SEQUENCE</scope>
    <source>
        <strain evidence="1">GVMAG-M-3300010158-55</strain>
    </source>
</reference>